<dbReference type="Pfam" id="PF13738">
    <property type="entry name" value="Pyr_redox_3"/>
    <property type="match status" value="1"/>
</dbReference>
<dbReference type="PRINTS" id="PR00469">
    <property type="entry name" value="PNDRDTASEII"/>
</dbReference>
<name>I3UNQ8_PSEPU</name>
<dbReference type="EMBL" id="CP003588">
    <property type="protein sequence ID" value="AFK67129.1"/>
    <property type="molecule type" value="Genomic_DNA"/>
</dbReference>
<dbReference type="NCBIfam" id="NF040505">
    <property type="entry name" value="ArsO_flavin_mono"/>
    <property type="match status" value="1"/>
</dbReference>
<keyword evidence="1" id="KW-0560">Oxidoreductase</keyword>
<dbReference type="PRINTS" id="PR00368">
    <property type="entry name" value="FADPNR"/>
</dbReference>
<dbReference type="AlphaFoldDB" id="I3UNQ8"/>
<dbReference type="PANTHER" id="PTHR43539">
    <property type="entry name" value="FLAVIN-BINDING MONOOXYGENASE-LIKE PROTEIN (AFU_ORTHOLOGUE AFUA_4G09220)"/>
    <property type="match status" value="1"/>
</dbReference>
<dbReference type="Proteomes" id="UP000005268">
    <property type="component" value="Chromosome"/>
</dbReference>
<dbReference type="GO" id="GO:0050660">
    <property type="term" value="F:flavin adenine dinucleotide binding"/>
    <property type="evidence" value="ECO:0007669"/>
    <property type="project" value="TreeGrafter"/>
</dbReference>
<proteinExistence type="predicted"/>
<dbReference type="InterPro" id="IPR050982">
    <property type="entry name" value="Auxin_biosynth/cation_transpt"/>
</dbReference>
<evidence type="ECO:0000313" key="3">
    <source>
        <dbReference type="Proteomes" id="UP000005268"/>
    </source>
</evidence>
<dbReference type="InterPro" id="IPR036188">
    <property type="entry name" value="FAD/NAD-bd_sf"/>
</dbReference>
<evidence type="ECO:0000256" key="1">
    <source>
        <dbReference type="ARBA" id="ARBA00023002"/>
    </source>
</evidence>
<sequence>MARLLHLLTDGRCSRGPTSSHLPQHLRRWGLTIVRREREMKAYAERLWDVVIIGGGQAALATAYFLRRTDLSFIILDAEQGAGGAWRHGWDSLRLFSPATWSSIPGWMMPPAQDGYPSREHVIDYLTQYEARYQFPIKRPVRVTSVERVAGALRVHSESGHWDAKAVVSATGTWSNPNIPAYPDAELFRGQQLHSAHYVEPQAFSGKRVLVVGGGNSGAQILAEVSKVAAATWVTPTDPVFLPDDVDGRVLFERATERWKAQVEGRVIEQPVGGLGDVVMVPPVVEARERDVLHAVRPFVRFTPNGVVWADGSETAVDAVIWCTGFKPALGHLTSLGVVTEQGRVEVEGTRSVSEPRLWLVGYGEWTGSASATLIGVTRTARSTATEIEQFVVKAEA</sequence>
<dbReference type="HOGENOM" id="CLU_006909_1_2_6"/>
<dbReference type="SUPFAM" id="SSF51905">
    <property type="entry name" value="FAD/NAD(P)-binding domain"/>
    <property type="match status" value="2"/>
</dbReference>
<gene>
    <name evidence="2" type="ORF">YSA_00658</name>
</gene>
<protein>
    <submittedName>
        <fullName evidence="2">Monooxygenase</fullName>
    </submittedName>
</protein>
<dbReference type="PATRIC" id="fig|231023.4.peg.306"/>
<accession>I3UNQ8</accession>
<dbReference type="KEGG" id="ppi:YSA_00658"/>
<organism evidence="2 3">
    <name type="scientific">Pseudomonas putida ND6</name>
    <dbReference type="NCBI Taxonomy" id="231023"/>
    <lineage>
        <taxon>Bacteria</taxon>
        <taxon>Pseudomonadati</taxon>
        <taxon>Pseudomonadota</taxon>
        <taxon>Gammaproteobacteria</taxon>
        <taxon>Pseudomonadales</taxon>
        <taxon>Pseudomonadaceae</taxon>
        <taxon>Pseudomonas</taxon>
    </lineage>
</organism>
<dbReference type="Gene3D" id="3.50.50.60">
    <property type="entry name" value="FAD/NAD(P)-binding domain"/>
    <property type="match status" value="1"/>
</dbReference>
<reference evidence="2 3" key="1">
    <citation type="journal article" date="2012" name="J. Bacteriol.">
        <title>Complete Genome Sequence of the Naphthalene-Degrading Pseudomonas putida Strain ND6.</title>
        <authorList>
            <person name="Li S."/>
            <person name="Zhao H."/>
            <person name="Li Y."/>
            <person name="Niu S."/>
            <person name="Cai B."/>
        </authorList>
    </citation>
    <scope>NUCLEOTIDE SEQUENCE [LARGE SCALE GENOMIC DNA]</scope>
    <source>
        <strain evidence="2 3">ND6</strain>
    </source>
</reference>
<dbReference type="PANTHER" id="PTHR43539:SF78">
    <property type="entry name" value="FLAVIN-CONTAINING MONOOXYGENASE"/>
    <property type="match status" value="1"/>
</dbReference>
<evidence type="ECO:0000313" key="2">
    <source>
        <dbReference type="EMBL" id="AFK67129.1"/>
    </source>
</evidence>
<dbReference type="GO" id="GO:0004497">
    <property type="term" value="F:monooxygenase activity"/>
    <property type="evidence" value="ECO:0007669"/>
    <property type="project" value="UniProtKB-KW"/>
</dbReference>
<keyword evidence="2" id="KW-0503">Monooxygenase</keyword>